<dbReference type="EMBL" id="CP011125">
    <property type="protein sequence ID" value="AKF08871.1"/>
    <property type="molecule type" value="Genomic_DNA"/>
</dbReference>
<dbReference type="KEGG" id="samy:DB32_006020"/>
<dbReference type="Gene3D" id="3.30.420.240">
    <property type="match status" value="1"/>
</dbReference>
<evidence type="ECO:0000256" key="1">
    <source>
        <dbReference type="SAM" id="MobiDB-lite"/>
    </source>
</evidence>
<name>A0A0F6W6Z7_9BACT</name>
<evidence type="ECO:0000313" key="3">
    <source>
        <dbReference type="Proteomes" id="UP000034883"/>
    </source>
</evidence>
<evidence type="ECO:0000313" key="2">
    <source>
        <dbReference type="EMBL" id="AKF08871.1"/>
    </source>
</evidence>
<dbReference type="RefSeq" id="WP_053235971.1">
    <property type="nucleotide sequence ID" value="NZ_CP011125.1"/>
</dbReference>
<accession>A0A0F6W6Z7</accession>
<dbReference type="Gene3D" id="3.40.50.300">
    <property type="entry name" value="P-loop containing nucleotide triphosphate hydrolases"/>
    <property type="match status" value="1"/>
</dbReference>
<reference evidence="2 3" key="1">
    <citation type="submission" date="2015-03" db="EMBL/GenBank/DDBJ databases">
        <title>Genome assembly of Sandaracinus amylolyticus DSM 53668.</title>
        <authorList>
            <person name="Sharma G."/>
            <person name="Subramanian S."/>
        </authorList>
    </citation>
    <scope>NUCLEOTIDE SEQUENCE [LARGE SCALE GENOMIC DNA]</scope>
    <source>
        <strain evidence="2 3">DSM 53668</strain>
    </source>
</reference>
<dbReference type="OrthoDB" id="479677at2"/>
<gene>
    <name evidence="2" type="ORF">DB32_006020</name>
</gene>
<organism evidence="2 3">
    <name type="scientific">Sandaracinus amylolyticus</name>
    <dbReference type="NCBI Taxonomy" id="927083"/>
    <lineage>
        <taxon>Bacteria</taxon>
        <taxon>Pseudomonadati</taxon>
        <taxon>Myxococcota</taxon>
        <taxon>Polyangia</taxon>
        <taxon>Polyangiales</taxon>
        <taxon>Sandaracinaceae</taxon>
        <taxon>Sandaracinus</taxon>
    </lineage>
</organism>
<dbReference type="AlphaFoldDB" id="A0A0F6W6Z7"/>
<dbReference type="Proteomes" id="UP000034883">
    <property type="component" value="Chromosome"/>
</dbReference>
<sequence length="539" mass="59173">MSSAERADPRAVARDAAKVLRDLRRLGSLLRIKTKANGIVTFDYSKWHPEQRAFQRDRTGRDVILKARQVGFTTEELGRDVQYARTHEGVQVLIVSQDAELAEVLFQAAHLMVRGLVELGLCPKPKYSTRREIVFSDNHSAIRVVEAGSTEKSADNKGRSGTINRLHATEVAFWGAAQNTMTALLAAVPESGEVVIESTANGSQGLFYELCTTALAGGGEYKLHFYPWHMHPTYRRAVPADFDLRPRDRWEERLRAAGCDDEQIAWWRSLVDNPARGGLERVLQEYPVDPQSCFRSPGGAYLPTECADWLGEQVRKPLALETIEVTSGGASRKLGELVVYEQPVPGGSYIAAADVAEGIGKDASTIDVSEWRTGRTVATFASDTIEAGDHGLALAWVATKYNGALVAPERNKDGAAVLRVLTREESSVTPYPRIYTHDDGRLGWPTTPATRPVLFDDSRRAIEERCWLTPDARTAAEARTLVKVDGKPVARGKGTAGGAKDDAWVAKAIGWQVRQRASDEAGTVETGATRETSSLQGYW</sequence>
<proteinExistence type="predicted"/>
<keyword evidence="3" id="KW-1185">Reference proteome</keyword>
<dbReference type="STRING" id="927083.DB32_006020"/>
<protein>
    <submittedName>
        <fullName evidence="2">Phage protein</fullName>
    </submittedName>
</protein>
<dbReference type="InterPro" id="IPR027417">
    <property type="entry name" value="P-loop_NTPase"/>
</dbReference>
<feature type="region of interest" description="Disordered" evidence="1">
    <location>
        <begin position="517"/>
        <end position="539"/>
    </location>
</feature>
<feature type="compositionally biased region" description="Polar residues" evidence="1">
    <location>
        <begin position="529"/>
        <end position="539"/>
    </location>
</feature>